<gene>
    <name evidence="1" type="ORF">SERLA73DRAFT_160839</name>
</gene>
<organism evidence="2">
    <name type="scientific">Serpula lacrymans var. lacrymans (strain S7.3)</name>
    <name type="common">Dry rot fungus</name>
    <dbReference type="NCBI Taxonomy" id="936435"/>
    <lineage>
        <taxon>Eukaryota</taxon>
        <taxon>Fungi</taxon>
        <taxon>Dikarya</taxon>
        <taxon>Basidiomycota</taxon>
        <taxon>Agaricomycotina</taxon>
        <taxon>Agaricomycetes</taxon>
        <taxon>Agaricomycetidae</taxon>
        <taxon>Boletales</taxon>
        <taxon>Coniophorineae</taxon>
        <taxon>Serpulaceae</taxon>
        <taxon>Serpula</taxon>
    </lineage>
</organism>
<proteinExistence type="predicted"/>
<keyword evidence="2" id="KW-1185">Reference proteome</keyword>
<name>F8PXH4_SERL3</name>
<dbReference type="EMBL" id="GL945480">
    <property type="protein sequence ID" value="EGN99500.1"/>
    <property type="molecule type" value="Genomic_DNA"/>
</dbReference>
<protein>
    <submittedName>
        <fullName evidence="1">Uncharacterized protein</fullName>
    </submittedName>
</protein>
<evidence type="ECO:0000313" key="2">
    <source>
        <dbReference type="Proteomes" id="UP000008063"/>
    </source>
</evidence>
<dbReference type="InParanoid" id="F8PXH4"/>
<dbReference type="Proteomes" id="UP000008063">
    <property type="component" value="Unassembled WGS sequence"/>
</dbReference>
<sequence length="117" mass="13001">MLSHLFETEGDQIGYLYDSGDKLIEYRAKKKPEILNLPNYNAFGKLPALLDADAFALAQASQRLNAALSPTNSILIGSNTLRENDDGAQLKKVQSIIQDWDTKTPPVLGRDTVVRKR</sequence>
<accession>F8PXH4</accession>
<dbReference type="HOGENOM" id="CLU_2086258_0_0_1"/>
<evidence type="ECO:0000313" key="1">
    <source>
        <dbReference type="EMBL" id="EGN99500.1"/>
    </source>
</evidence>
<dbReference type="STRING" id="936435.F8PXH4"/>
<dbReference type="AlphaFoldDB" id="F8PXH4"/>
<reference evidence="2" key="1">
    <citation type="journal article" date="2011" name="Science">
        <title>The plant cell wall-decomposing machinery underlies the functional diversity of forest fungi.</title>
        <authorList>
            <person name="Eastwood D.C."/>
            <person name="Floudas D."/>
            <person name="Binder M."/>
            <person name="Majcherczyk A."/>
            <person name="Schneider P."/>
            <person name="Aerts A."/>
            <person name="Asiegbu F.O."/>
            <person name="Baker S.E."/>
            <person name="Barry K."/>
            <person name="Bendiksby M."/>
            <person name="Blumentritt M."/>
            <person name="Coutinho P.M."/>
            <person name="Cullen D."/>
            <person name="de Vries R.P."/>
            <person name="Gathman A."/>
            <person name="Goodell B."/>
            <person name="Henrissat B."/>
            <person name="Ihrmark K."/>
            <person name="Kauserud H."/>
            <person name="Kohler A."/>
            <person name="LaButti K."/>
            <person name="Lapidus A."/>
            <person name="Lavin J.L."/>
            <person name="Lee Y.-H."/>
            <person name="Lindquist E."/>
            <person name="Lilly W."/>
            <person name="Lucas S."/>
            <person name="Morin E."/>
            <person name="Murat C."/>
            <person name="Oguiza J.A."/>
            <person name="Park J."/>
            <person name="Pisabarro A.G."/>
            <person name="Riley R."/>
            <person name="Rosling A."/>
            <person name="Salamov A."/>
            <person name="Schmidt O."/>
            <person name="Schmutz J."/>
            <person name="Skrede I."/>
            <person name="Stenlid J."/>
            <person name="Wiebenga A."/>
            <person name="Xie X."/>
            <person name="Kuees U."/>
            <person name="Hibbett D.S."/>
            <person name="Hoffmeister D."/>
            <person name="Hoegberg N."/>
            <person name="Martin F."/>
            <person name="Grigoriev I.V."/>
            <person name="Watkinson S.C."/>
        </authorList>
    </citation>
    <scope>NUCLEOTIDE SEQUENCE [LARGE SCALE GENOMIC DNA]</scope>
    <source>
        <strain evidence="2">strain S7.3</strain>
    </source>
</reference>